<dbReference type="STRING" id="504805.SAMN05421505_12739"/>
<keyword evidence="2" id="KW-1185">Reference proteome</keyword>
<evidence type="ECO:0000313" key="2">
    <source>
        <dbReference type="Proteomes" id="UP000198923"/>
    </source>
</evidence>
<evidence type="ECO:0000313" key="1">
    <source>
        <dbReference type="EMBL" id="SDH93641.1"/>
    </source>
</evidence>
<dbReference type="OrthoDB" id="73183at2"/>
<sequence>MGAWDYGPFDNDGALDLLGELDGVDDVAAAVTRAMREMLDADDYIEGPDMSGAVAVACLVAARRSRSPEAGNASTWLTANPFDVSDDLRKLAAETLERALRPDDNELYDLWAEAEALDIWTTRLQPYRTALR</sequence>
<protein>
    <recommendedName>
        <fullName evidence="3">DUF4259 domain-containing protein</fullName>
    </recommendedName>
</protein>
<dbReference type="Proteomes" id="UP000198923">
    <property type="component" value="Unassembled WGS sequence"/>
</dbReference>
<dbReference type="RefSeq" id="WP_093173388.1">
    <property type="nucleotide sequence ID" value="NZ_FNCN01000027.1"/>
</dbReference>
<dbReference type="AlphaFoldDB" id="A0A1G8GH21"/>
<dbReference type="EMBL" id="FNCN01000027">
    <property type="protein sequence ID" value="SDH93641.1"/>
    <property type="molecule type" value="Genomic_DNA"/>
</dbReference>
<evidence type="ECO:0008006" key="3">
    <source>
        <dbReference type="Google" id="ProtNLM"/>
    </source>
</evidence>
<dbReference type="InterPro" id="IPR025355">
    <property type="entry name" value="DUF4259"/>
</dbReference>
<accession>A0A1G8GH21</accession>
<name>A0A1G8GH21_9ACTN</name>
<organism evidence="1 2">
    <name type="scientific">Sinosporangium album</name>
    <dbReference type="NCBI Taxonomy" id="504805"/>
    <lineage>
        <taxon>Bacteria</taxon>
        <taxon>Bacillati</taxon>
        <taxon>Actinomycetota</taxon>
        <taxon>Actinomycetes</taxon>
        <taxon>Streptosporangiales</taxon>
        <taxon>Streptosporangiaceae</taxon>
        <taxon>Sinosporangium</taxon>
    </lineage>
</organism>
<gene>
    <name evidence="1" type="ORF">SAMN05421505_12739</name>
</gene>
<proteinExistence type="predicted"/>
<dbReference type="Pfam" id="PF14078">
    <property type="entry name" value="DUF4259"/>
    <property type="match status" value="1"/>
</dbReference>
<reference evidence="1 2" key="1">
    <citation type="submission" date="2016-10" db="EMBL/GenBank/DDBJ databases">
        <authorList>
            <person name="de Groot N.N."/>
        </authorList>
    </citation>
    <scope>NUCLEOTIDE SEQUENCE [LARGE SCALE GENOMIC DNA]</scope>
    <source>
        <strain evidence="1 2">CPCC 201354</strain>
    </source>
</reference>